<evidence type="ECO:0000256" key="5">
    <source>
        <dbReference type="HAMAP-Rule" id="MF_01080"/>
    </source>
</evidence>
<proteinExistence type="inferred from homology"/>
<keyword evidence="8" id="KW-1185">Reference proteome</keyword>
<dbReference type="Pfam" id="PF01509">
    <property type="entry name" value="TruB_N"/>
    <property type="match status" value="1"/>
</dbReference>
<name>A0A3T0TTW8_9BACT</name>
<dbReference type="EC" id="5.4.99.25" evidence="5"/>
<evidence type="ECO:0000256" key="1">
    <source>
        <dbReference type="ARBA" id="ARBA00000385"/>
    </source>
</evidence>
<dbReference type="Gene3D" id="3.30.2350.10">
    <property type="entry name" value="Pseudouridine synthase"/>
    <property type="match status" value="1"/>
</dbReference>
<dbReference type="OrthoDB" id="9802309at2"/>
<dbReference type="Proteomes" id="UP000256585">
    <property type="component" value="Chromosome"/>
</dbReference>
<dbReference type="InterPro" id="IPR020103">
    <property type="entry name" value="PsdUridine_synth_cat_dom_sf"/>
</dbReference>
<dbReference type="EMBL" id="CP033058">
    <property type="protein sequence ID" value="AZZ65551.1"/>
    <property type="molecule type" value="Genomic_DNA"/>
</dbReference>
<sequence length="290" mass="33636">MFYKINKPKGISSFFAIKKFAKENNIKKIGHAGTLDPLAEGLLIVATNDDTKTLSYLLNDTKEYYVEATLNWSSASFDEGEKVNILWNKPKINKEELLKVIKYIKNTKTQIPPVFSAKKINGRRSYELARDNKEVILKECNIKIYYIELIEFNYETQRFCFKTKVSKGTYIRSLVHDIGLYLNSDAVVNVLKRTSIGNIKLDFDGFYKKIVNLNELFNVQLYTLNSEDMKLIQQKELYLDSFKNINNKGLFIYNEQIIGWGKINNGLITFKKILGNRVFCNLKKGENNEQ</sequence>
<dbReference type="InterPro" id="IPR014780">
    <property type="entry name" value="tRNA_psdUridine_synth_TruB"/>
</dbReference>
<evidence type="ECO:0000256" key="3">
    <source>
        <dbReference type="ARBA" id="ARBA00022694"/>
    </source>
</evidence>
<dbReference type="RefSeq" id="WP_116171619.1">
    <property type="nucleotide sequence ID" value="NZ_CP033058.2"/>
</dbReference>
<accession>A0A3T0TTW8</accession>
<keyword evidence="4 5" id="KW-0413">Isomerase</keyword>
<dbReference type="GO" id="GO:0160148">
    <property type="term" value="F:tRNA pseudouridine(55) synthase activity"/>
    <property type="evidence" value="ECO:0007669"/>
    <property type="project" value="UniProtKB-EC"/>
</dbReference>
<keyword evidence="3 5" id="KW-0819">tRNA processing</keyword>
<gene>
    <name evidence="5 7" type="primary">truB</name>
    <name evidence="7" type="ORF">DMC14_002010</name>
</gene>
<evidence type="ECO:0000256" key="4">
    <source>
        <dbReference type="ARBA" id="ARBA00023235"/>
    </source>
</evidence>
<dbReference type="SUPFAM" id="SSF55120">
    <property type="entry name" value="Pseudouridine synthase"/>
    <property type="match status" value="1"/>
</dbReference>
<comment type="similarity">
    <text evidence="2 5">Belongs to the pseudouridine synthase TruB family. Type 1 subfamily.</text>
</comment>
<organism evidence="7 8">
    <name type="scientific">Metamycoplasma phocicerebrale</name>
    <dbReference type="NCBI Taxonomy" id="142649"/>
    <lineage>
        <taxon>Bacteria</taxon>
        <taxon>Bacillati</taxon>
        <taxon>Mycoplasmatota</taxon>
        <taxon>Mycoplasmoidales</taxon>
        <taxon>Metamycoplasmataceae</taxon>
        <taxon>Metamycoplasma</taxon>
    </lineage>
</organism>
<evidence type="ECO:0000259" key="6">
    <source>
        <dbReference type="Pfam" id="PF01509"/>
    </source>
</evidence>
<evidence type="ECO:0000256" key="2">
    <source>
        <dbReference type="ARBA" id="ARBA00005642"/>
    </source>
</evidence>
<feature type="active site" description="Nucleophile" evidence="5">
    <location>
        <position position="36"/>
    </location>
</feature>
<comment type="function">
    <text evidence="5">Responsible for synthesis of pseudouridine from uracil-55 in the psi GC loop of transfer RNAs.</text>
</comment>
<dbReference type="GO" id="GO:1990481">
    <property type="term" value="P:mRNA pseudouridine synthesis"/>
    <property type="evidence" value="ECO:0007669"/>
    <property type="project" value="TreeGrafter"/>
</dbReference>
<reference evidence="7" key="1">
    <citation type="submission" date="2019-03" db="EMBL/GenBank/DDBJ databases">
        <title>Draft Sequence and Annotation of the Mycoplasma phocicerebrale Strain 1049T Genome.</title>
        <authorList>
            <person name="Frasca S.Jr."/>
            <person name="Kutish G.F."/>
            <person name="Castellanos Gell J."/>
            <person name="Michaels D.L."/>
            <person name="Brown D.R."/>
        </authorList>
    </citation>
    <scope>NUCLEOTIDE SEQUENCE</scope>
    <source>
        <strain evidence="7">1049</strain>
    </source>
</reference>
<dbReference type="GO" id="GO:0031119">
    <property type="term" value="P:tRNA pseudouridine synthesis"/>
    <property type="evidence" value="ECO:0007669"/>
    <property type="project" value="UniProtKB-UniRule"/>
</dbReference>
<dbReference type="NCBIfam" id="TIGR00431">
    <property type="entry name" value="TruB"/>
    <property type="match status" value="1"/>
</dbReference>
<dbReference type="GO" id="GO:0003723">
    <property type="term" value="F:RNA binding"/>
    <property type="evidence" value="ECO:0007669"/>
    <property type="project" value="InterPro"/>
</dbReference>
<dbReference type="HAMAP" id="MF_01080">
    <property type="entry name" value="TruB_bact"/>
    <property type="match status" value="1"/>
</dbReference>
<evidence type="ECO:0000313" key="8">
    <source>
        <dbReference type="Proteomes" id="UP000256585"/>
    </source>
</evidence>
<feature type="domain" description="Pseudouridine synthase II N-terminal" evidence="6">
    <location>
        <begin position="25"/>
        <end position="171"/>
    </location>
</feature>
<dbReference type="AlphaFoldDB" id="A0A3T0TTW8"/>
<dbReference type="KEGG" id="mphc:DMC14_002010"/>
<evidence type="ECO:0000313" key="7">
    <source>
        <dbReference type="EMBL" id="AZZ65551.1"/>
    </source>
</evidence>
<protein>
    <recommendedName>
        <fullName evidence="5">tRNA pseudouridine synthase B</fullName>
        <ecNumber evidence="5">5.4.99.25</ecNumber>
    </recommendedName>
    <alternativeName>
        <fullName evidence="5">tRNA pseudouridine(55) synthase</fullName>
        <shortName evidence="5">Psi55 synthase</shortName>
    </alternativeName>
    <alternativeName>
        <fullName evidence="5">tRNA pseudouridylate synthase</fullName>
    </alternativeName>
    <alternativeName>
        <fullName evidence="5">tRNA-uridine isomerase</fullName>
    </alternativeName>
</protein>
<dbReference type="PANTHER" id="PTHR13767:SF2">
    <property type="entry name" value="PSEUDOURIDYLATE SYNTHASE TRUB1"/>
    <property type="match status" value="1"/>
</dbReference>
<comment type="catalytic activity">
    <reaction evidence="1 5">
        <text>uridine(55) in tRNA = pseudouridine(55) in tRNA</text>
        <dbReference type="Rhea" id="RHEA:42532"/>
        <dbReference type="Rhea" id="RHEA-COMP:10101"/>
        <dbReference type="Rhea" id="RHEA-COMP:10102"/>
        <dbReference type="ChEBI" id="CHEBI:65314"/>
        <dbReference type="ChEBI" id="CHEBI:65315"/>
        <dbReference type="EC" id="5.4.99.25"/>
    </reaction>
</comment>
<dbReference type="PANTHER" id="PTHR13767">
    <property type="entry name" value="TRNA-PSEUDOURIDINE SYNTHASE"/>
    <property type="match status" value="1"/>
</dbReference>
<dbReference type="InterPro" id="IPR002501">
    <property type="entry name" value="PsdUridine_synth_N"/>
</dbReference>